<feature type="region of interest" description="Disordered" evidence="2">
    <location>
        <begin position="252"/>
        <end position="274"/>
    </location>
</feature>
<proteinExistence type="predicted"/>
<dbReference type="InterPro" id="IPR036412">
    <property type="entry name" value="HAD-like_sf"/>
</dbReference>
<keyword evidence="4" id="KW-1185">Reference proteome</keyword>
<gene>
    <name evidence="3" type="ORF">AK812_SmicGene27253</name>
</gene>
<evidence type="ECO:0000256" key="1">
    <source>
        <dbReference type="SAM" id="Coils"/>
    </source>
</evidence>
<keyword evidence="1" id="KW-0175">Coiled coil</keyword>
<reference evidence="3 4" key="1">
    <citation type="submission" date="2016-02" db="EMBL/GenBank/DDBJ databases">
        <title>Genome analysis of coral dinoflagellate symbionts highlights evolutionary adaptations to a symbiotic lifestyle.</title>
        <authorList>
            <person name="Aranda M."/>
            <person name="Li Y."/>
            <person name="Liew Y.J."/>
            <person name="Baumgarten S."/>
            <person name="Simakov O."/>
            <person name="Wilson M."/>
            <person name="Piel J."/>
            <person name="Ashoor H."/>
            <person name="Bougouffa S."/>
            <person name="Bajic V.B."/>
            <person name="Ryu T."/>
            <person name="Ravasi T."/>
            <person name="Bayer T."/>
            <person name="Micklem G."/>
            <person name="Kim H."/>
            <person name="Bhak J."/>
            <person name="Lajeunesse T.C."/>
            <person name="Voolstra C.R."/>
        </authorList>
    </citation>
    <scope>NUCLEOTIDE SEQUENCE [LARGE SCALE GENOMIC DNA]</scope>
    <source>
        <strain evidence="3 4">CCMP2467</strain>
    </source>
</reference>
<dbReference type="Proteomes" id="UP000186817">
    <property type="component" value="Unassembled WGS sequence"/>
</dbReference>
<dbReference type="InterPro" id="IPR023214">
    <property type="entry name" value="HAD_sf"/>
</dbReference>
<evidence type="ECO:0000313" key="3">
    <source>
        <dbReference type="EMBL" id="OLP91074.1"/>
    </source>
</evidence>
<comment type="caution">
    <text evidence="3">The sequence shown here is derived from an EMBL/GenBank/DDBJ whole genome shotgun (WGS) entry which is preliminary data.</text>
</comment>
<dbReference type="SUPFAM" id="SSF56784">
    <property type="entry name" value="HAD-like"/>
    <property type="match status" value="2"/>
</dbReference>
<protein>
    <submittedName>
        <fullName evidence="3">Uncharacterized protein</fullName>
    </submittedName>
</protein>
<accession>A0A1Q9D7A6</accession>
<dbReference type="InterPro" id="IPR036691">
    <property type="entry name" value="Endo/exonu/phosph_ase_sf"/>
</dbReference>
<dbReference type="SUPFAM" id="SSF56219">
    <property type="entry name" value="DNase I-like"/>
    <property type="match status" value="1"/>
</dbReference>
<name>A0A1Q9D7A6_SYMMI</name>
<dbReference type="EMBL" id="LSRX01000680">
    <property type="protein sequence ID" value="OLP91074.1"/>
    <property type="molecule type" value="Genomic_DNA"/>
</dbReference>
<feature type="coiled-coil region" evidence="1">
    <location>
        <begin position="166"/>
        <end position="207"/>
    </location>
</feature>
<feature type="region of interest" description="Disordered" evidence="2">
    <location>
        <begin position="906"/>
        <end position="933"/>
    </location>
</feature>
<dbReference type="OrthoDB" id="448509at2759"/>
<dbReference type="Gene3D" id="3.40.50.1000">
    <property type="entry name" value="HAD superfamily/HAD-like"/>
    <property type="match status" value="3"/>
</dbReference>
<dbReference type="Gene3D" id="3.60.10.10">
    <property type="entry name" value="Endonuclease/exonuclease/phosphatase"/>
    <property type="match status" value="1"/>
</dbReference>
<feature type="compositionally biased region" description="Gly residues" evidence="2">
    <location>
        <begin position="605"/>
        <end position="614"/>
    </location>
</feature>
<feature type="region of interest" description="Disordered" evidence="2">
    <location>
        <begin position="597"/>
        <end position="626"/>
    </location>
</feature>
<feature type="compositionally biased region" description="Gly residues" evidence="2">
    <location>
        <begin position="911"/>
        <end position="920"/>
    </location>
</feature>
<evidence type="ECO:0000256" key="2">
    <source>
        <dbReference type="SAM" id="MobiDB-lite"/>
    </source>
</evidence>
<organism evidence="3 4">
    <name type="scientific">Symbiodinium microadriaticum</name>
    <name type="common">Dinoflagellate</name>
    <name type="synonym">Zooxanthella microadriatica</name>
    <dbReference type="NCBI Taxonomy" id="2951"/>
    <lineage>
        <taxon>Eukaryota</taxon>
        <taxon>Sar</taxon>
        <taxon>Alveolata</taxon>
        <taxon>Dinophyceae</taxon>
        <taxon>Suessiales</taxon>
        <taxon>Symbiodiniaceae</taxon>
        <taxon>Symbiodinium</taxon>
    </lineage>
</organism>
<sequence length="1735" mass="187347">MRMRRVGRPSAVSSLGEDAAICRFGRADLISGGLTRRDAQGEALRQAGFQHQEKDAVEPPPGLAKGPKGFPCDVELWQSATPQQKLLLEQMGIGEPPAERPDLKTLIKTHMDQLPEALRKAVVDLDPPEPEPSATRQVEEATKRFKLATTELRLLIQKSAGLQVRIDKAKSLYGELLDQMKQLQADLKEKQDSVALLQKELEQKVQKDFDSPKMPCAFEVLLALRTAGIQLSPEQEAKLTGQALEDMEVDQNAQQAPVGAGQALRSEPPVDDKASQKDRSAHVIFLMQLVIWDVDFVWDVVCRPFFGNRVGSSVRRFTLAARASASEAHKPQATSVPALDKPAKPISAVAIANPSLAGTSAKVQHIYFDFDQTISRIHVFKQLAGWEPGVRPPHALSERGQIHRLKMMNAAGPVFVYDDHAVQVTQTSSTTASWTACALGGPERVGQLGSFFASLKASGVRLSIITKGYVGACRYLLEQEGLLQHFEQVFGMLGQFYGESDFDRTNLEPSSFEGSSDYELRKSKASLICSLMSRESLAVEEACLVEDDAQEIASVQGICRSVFVSKRRGMTESEMNELRSLASATAATVVAKPQAVAATPPPDGFSGGCEGGGKSASLARGQVPPAPPADLSSMFKSVPLEAASKPTTALTAKAKAVAQGTEIAQGGLMHVYSDFDQTLSKIHVLKQLAGLEPGVDAPHALSERGQIHRLKLLNAKAQYIYQSSNGMVVPCAAGAKGSSWTACALGGPERVGQLGSFFASLKASGVRLSIITKGYVGACRYLLEQEGLLQHFEQVFGMLGQFYGESDFDRTNLEPSSFEGSSDYELRKSKASLICSLMSRESLAVEEACLVEDDAQEIASVQGICRSVFVSKRRGMTESEMNELRSLASATAATVVAKPQAVAATPPPDGFSGGCEGGGKSASLAKGPMQPTPPADLSSMFKSVPLAAAAKPATALTAKAKAVAQGTEIAQGRLMHVYFDFDQTLSKIHVLKQLAGLEPGVDAPHARSERGQIHRLKMLNAKAQYIYQSSNGMVVPCAAGAKGSSWTACALGGPERVGQLGSFLASLKASGVRLSIITKSYVGACRYLLEQEGLLQHFEQVFGMLGQFYGESDLDRANLEPSSLEGSSDYELRESKASLIRSLMSRESLAVEEACLVEDDAQEIASVQGISRSVLVAERRGMTESEINELLSLAAAQETRPPDLRPTYCSRCWSEPACAFNRDHHLVAALIEGAIVHGCSAFEPRFLELAEMIERQACENSLEWWLGSLLLICAESSTSPAWVKPAALDLLSRQNGTAPTKVRIFSANITCWGPKIKDWVLTSIGSWDLLCIQETHLLKDIPNVEAALSSAALSHHFGPGQCSGKGGVLGGVLTVAPSHRNVRRVVEVMKEGCGFVGDELRLQGWSVVIFNVYLKSGSSLQGEINSEVLSQFLSLVNGFSVLWIAIGDFNIPAEEFASTSFPSEAKAELVSTQQPTTDHGATLDYALVSRELRGTTDISVCWDVPFKPHGLLQLCVDGSCDMPFPQLPRFRPLPDMPVRPFMLDRVPVHVQWDDLCVDDSASCNFAAWSAAVGLAFDISDGSGLEGTWCFGKELRTSDTLSAMARQHARSLPALDFTAIAHSFPPVLVEVALGIYRGDLDVVYDFYPNFVDPLVSIIQAYLMQMGVDPDFKACLLSHLRATLMSQRFQRIADTFDSPSLSTGACYLEARSSGMQLLEIQTPSRAFGLAGSSHKIP</sequence>
<evidence type="ECO:0000313" key="4">
    <source>
        <dbReference type="Proteomes" id="UP000186817"/>
    </source>
</evidence>